<organism evidence="7 8">
    <name type="scientific">Thelonectria olida</name>
    <dbReference type="NCBI Taxonomy" id="1576542"/>
    <lineage>
        <taxon>Eukaryota</taxon>
        <taxon>Fungi</taxon>
        <taxon>Dikarya</taxon>
        <taxon>Ascomycota</taxon>
        <taxon>Pezizomycotina</taxon>
        <taxon>Sordariomycetes</taxon>
        <taxon>Hypocreomycetidae</taxon>
        <taxon>Hypocreales</taxon>
        <taxon>Nectriaceae</taxon>
        <taxon>Thelonectria</taxon>
    </lineage>
</organism>
<dbReference type="EMBL" id="JAGPYM010000015">
    <property type="protein sequence ID" value="KAH6887137.1"/>
    <property type="molecule type" value="Genomic_DNA"/>
</dbReference>
<dbReference type="PRINTS" id="PR00724">
    <property type="entry name" value="CRBOXYPTASEC"/>
</dbReference>
<sequence>MQFKWLTLLLACGTLSEAAFNKGALNVFNHHLPQRFDEKRALPAVEEPDLEKRSKSRFLTKASKKFVVNGTGIPDVPFDIGESYAGLLPISQSKHETRKLYFWFFPSTNPKAGDDVVIWLNGGPGCSSLSGFLTENGPFLWQDGTLSPVPNSYSWTNLTNVIWVEQPVGVGFSQGTPNITNEAELGREFAGFWRNFIETFELHGATTYITGESYAGFYVPYIANAFIEADDDKYFKLGGVAINDPLLGDGTLQQQAVIYPFIEYWQHLFNLNESYTNALRWTHEHCGYAKYLEKYATFPPKKQFPVLPDPYEDPSGNYTCDIFDYAYAGALDANPCFNIYHITDTCPHTFAQLGIVNQGDYSPPGAKVYFNRTDVQDAINAPHVDWYQCTPINVFGDGDANSNKSDTSLAPAQTNVLRRVIEHTNNTIIGVGRLDFILPPNGTLFALQNTTWHGKQGFQKYPQDKEFYVPYHPEYNAGRLSEAGVVGHWGYERGVTYYEVQLAGHELPEYTAGAGYRIIELLIGRIKDLGTIENFTTQKGDFQGNQTLQEYSIGL</sequence>
<evidence type="ECO:0000313" key="7">
    <source>
        <dbReference type="EMBL" id="KAH6887137.1"/>
    </source>
</evidence>
<dbReference type="InterPro" id="IPR029058">
    <property type="entry name" value="AB_hydrolase_fold"/>
</dbReference>
<dbReference type="PANTHER" id="PTHR11802:SF479">
    <property type="entry name" value="CARBOXYPEPTIDASE"/>
    <property type="match status" value="1"/>
</dbReference>
<evidence type="ECO:0000256" key="1">
    <source>
        <dbReference type="ARBA" id="ARBA00009431"/>
    </source>
</evidence>
<dbReference type="EC" id="3.4.16.-" evidence="6"/>
<gene>
    <name evidence="7" type="ORF">B0T10DRAFT_516117</name>
</gene>
<dbReference type="GO" id="GO:0004185">
    <property type="term" value="F:serine-type carboxypeptidase activity"/>
    <property type="evidence" value="ECO:0007669"/>
    <property type="project" value="UniProtKB-UniRule"/>
</dbReference>
<reference evidence="7 8" key="1">
    <citation type="journal article" date="2021" name="Nat. Commun.">
        <title>Genetic determinants of endophytism in the Arabidopsis root mycobiome.</title>
        <authorList>
            <person name="Mesny F."/>
            <person name="Miyauchi S."/>
            <person name="Thiergart T."/>
            <person name="Pickel B."/>
            <person name="Atanasova L."/>
            <person name="Karlsson M."/>
            <person name="Huettel B."/>
            <person name="Barry K.W."/>
            <person name="Haridas S."/>
            <person name="Chen C."/>
            <person name="Bauer D."/>
            <person name="Andreopoulos W."/>
            <person name="Pangilinan J."/>
            <person name="LaButti K."/>
            <person name="Riley R."/>
            <person name="Lipzen A."/>
            <person name="Clum A."/>
            <person name="Drula E."/>
            <person name="Henrissat B."/>
            <person name="Kohler A."/>
            <person name="Grigoriev I.V."/>
            <person name="Martin F.M."/>
            <person name="Hacquard S."/>
        </authorList>
    </citation>
    <scope>NUCLEOTIDE SEQUENCE [LARGE SCALE GENOMIC DNA]</scope>
    <source>
        <strain evidence="7 8">MPI-CAGE-CH-0241</strain>
    </source>
</reference>
<comment type="caution">
    <text evidence="7">The sequence shown here is derived from an EMBL/GenBank/DDBJ whole genome shotgun (WGS) entry which is preliminary data.</text>
</comment>
<keyword evidence="4 6" id="KW-0378">Hydrolase</keyword>
<dbReference type="GO" id="GO:0006508">
    <property type="term" value="P:proteolysis"/>
    <property type="evidence" value="ECO:0007669"/>
    <property type="project" value="UniProtKB-KW"/>
</dbReference>
<keyword evidence="8" id="KW-1185">Reference proteome</keyword>
<evidence type="ECO:0000313" key="8">
    <source>
        <dbReference type="Proteomes" id="UP000777438"/>
    </source>
</evidence>
<keyword evidence="6" id="KW-0732">Signal</keyword>
<evidence type="ECO:0000256" key="6">
    <source>
        <dbReference type="RuleBase" id="RU361156"/>
    </source>
</evidence>
<dbReference type="Gene3D" id="3.40.50.1820">
    <property type="entry name" value="alpha/beta hydrolase"/>
    <property type="match status" value="1"/>
</dbReference>
<dbReference type="InterPro" id="IPR018202">
    <property type="entry name" value="Ser_caboxypep_ser_AS"/>
</dbReference>
<dbReference type="OrthoDB" id="443318at2759"/>
<evidence type="ECO:0000256" key="3">
    <source>
        <dbReference type="ARBA" id="ARBA00022670"/>
    </source>
</evidence>
<comment type="similarity">
    <text evidence="1 6">Belongs to the peptidase S10 family.</text>
</comment>
<dbReference type="AlphaFoldDB" id="A0A9P8W2A2"/>
<keyword evidence="3 6" id="KW-0645">Protease</keyword>
<evidence type="ECO:0000256" key="5">
    <source>
        <dbReference type="ARBA" id="ARBA00023180"/>
    </source>
</evidence>
<evidence type="ECO:0000256" key="2">
    <source>
        <dbReference type="ARBA" id="ARBA00022645"/>
    </source>
</evidence>
<dbReference type="SUPFAM" id="SSF53474">
    <property type="entry name" value="alpha/beta-Hydrolases"/>
    <property type="match status" value="1"/>
</dbReference>
<protein>
    <recommendedName>
        <fullName evidence="6">Carboxypeptidase</fullName>
        <ecNumber evidence="6">3.4.16.-</ecNumber>
    </recommendedName>
</protein>
<proteinExistence type="inferred from homology"/>
<evidence type="ECO:0000256" key="4">
    <source>
        <dbReference type="ARBA" id="ARBA00022801"/>
    </source>
</evidence>
<name>A0A9P8W2A2_9HYPO</name>
<feature type="chain" id="PRO_5040533026" description="Carboxypeptidase" evidence="6">
    <location>
        <begin position="19"/>
        <end position="555"/>
    </location>
</feature>
<dbReference type="PANTHER" id="PTHR11802">
    <property type="entry name" value="SERINE PROTEASE FAMILY S10 SERINE CARBOXYPEPTIDASE"/>
    <property type="match status" value="1"/>
</dbReference>
<dbReference type="InterPro" id="IPR001563">
    <property type="entry name" value="Peptidase_S10"/>
</dbReference>
<dbReference type="Pfam" id="PF00450">
    <property type="entry name" value="Peptidase_S10"/>
    <property type="match status" value="1"/>
</dbReference>
<dbReference type="PROSITE" id="PS00131">
    <property type="entry name" value="CARBOXYPEPT_SER_SER"/>
    <property type="match status" value="1"/>
</dbReference>
<dbReference type="Proteomes" id="UP000777438">
    <property type="component" value="Unassembled WGS sequence"/>
</dbReference>
<accession>A0A9P8W2A2</accession>
<keyword evidence="2 6" id="KW-0121">Carboxypeptidase</keyword>
<feature type="signal peptide" evidence="6">
    <location>
        <begin position="1"/>
        <end position="18"/>
    </location>
</feature>
<keyword evidence="5" id="KW-0325">Glycoprotein</keyword>